<name>A0A3S0VSI9_9GAMM</name>
<dbReference type="InterPro" id="IPR018062">
    <property type="entry name" value="HTH_AraC-typ_CS"/>
</dbReference>
<dbReference type="PROSITE" id="PS01124">
    <property type="entry name" value="HTH_ARAC_FAMILY_2"/>
    <property type="match status" value="1"/>
</dbReference>
<dbReference type="Gene3D" id="1.10.10.60">
    <property type="entry name" value="Homeodomain-like"/>
    <property type="match status" value="1"/>
</dbReference>
<dbReference type="GO" id="GO:0003700">
    <property type="term" value="F:DNA-binding transcription factor activity"/>
    <property type="evidence" value="ECO:0007669"/>
    <property type="project" value="InterPro"/>
</dbReference>
<dbReference type="PROSITE" id="PS00041">
    <property type="entry name" value="HTH_ARAC_FAMILY_1"/>
    <property type="match status" value="1"/>
</dbReference>
<accession>A0A3S0VSI9</accession>
<keyword evidence="3" id="KW-0804">Transcription</keyword>
<feature type="region of interest" description="Disordered" evidence="4">
    <location>
        <begin position="178"/>
        <end position="202"/>
    </location>
</feature>
<proteinExistence type="predicted"/>
<gene>
    <name evidence="6" type="ORF">DSL92_07175</name>
</gene>
<evidence type="ECO:0000313" key="6">
    <source>
        <dbReference type="EMBL" id="RUA22177.1"/>
    </source>
</evidence>
<protein>
    <submittedName>
        <fullName evidence="6">AraC family transcriptional regulator</fullName>
    </submittedName>
</protein>
<comment type="caution">
    <text evidence="6">The sequence shown here is derived from an EMBL/GenBank/DDBJ whole genome shotgun (WGS) entry which is preliminary data.</text>
</comment>
<evidence type="ECO:0000256" key="3">
    <source>
        <dbReference type="ARBA" id="ARBA00023163"/>
    </source>
</evidence>
<feature type="domain" description="HTH araC/xylS-type" evidence="5">
    <location>
        <begin position="86"/>
        <end position="140"/>
    </location>
</feature>
<evidence type="ECO:0000256" key="1">
    <source>
        <dbReference type="ARBA" id="ARBA00023015"/>
    </source>
</evidence>
<dbReference type="AlphaFoldDB" id="A0A3S0VSI9"/>
<sequence>MRWALALEALHEGCGKRPTWPAHRDAGAFLLQRLRVMRGLAGGVAGFAGVVASTLLQGEGLAGIATLAKGYRSASVDWAPVPPPRGLSPKRYARLMRIARSRELIKGRDGRVLTDTAHAAGYYDQAHFIHDFKAVTGLTPGVPGTRETAVRSRSLARKRRRRITVAIMWVRPPTKPINVKAPRGARAISQKKPIRATPSTAK</sequence>
<dbReference type="PANTHER" id="PTHR46796">
    <property type="entry name" value="HTH-TYPE TRANSCRIPTIONAL ACTIVATOR RHAS-RELATED"/>
    <property type="match status" value="1"/>
</dbReference>
<dbReference type="SMART" id="SM00342">
    <property type="entry name" value="HTH_ARAC"/>
    <property type="match status" value="1"/>
</dbReference>
<evidence type="ECO:0000256" key="4">
    <source>
        <dbReference type="SAM" id="MobiDB-lite"/>
    </source>
</evidence>
<keyword evidence="2" id="KW-0238">DNA-binding</keyword>
<dbReference type="InterPro" id="IPR050204">
    <property type="entry name" value="AraC_XylS_family_regulators"/>
</dbReference>
<keyword evidence="1" id="KW-0805">Transcription regulation</keyword>
<organism evidence="6">
    <name type="scientific">Billgrantia gudaonensis</name>
    <dbReference type="NCBI Taxonomy" id="376427"/>
    <lineage>
        <taxon>Bacteria</taxon>
        <taxon>Pseudomonadati</taxon>
        <taxon>Pseudomonadota</taxon>
        <taxon>Gammaproteobacteria</taxon>
        <taxon>Oceanospirillales</taxon>
        <taxon>Halomonadaceae</taxon>
        <taxon>Billgrantia</taxon>
    </lineage>
</organism>
<dbReference type="GO" id="GO:0043565">
    <property type="term" value="F:sequence-specific DNA binding"/>
    <property type="evidence" value="ECO:0007669"/>
    <property type="project" value="InterPro"/>
</dbReference>
<dbReference type="EMBL" id="RXHI01000022">
    <property type="protein sequence ID" value="RUA22177.1"/>
    <property type="molecule type" value="Genomic_DNA"/>
</dbReference>
<dbReference type="InterPro" id="IPR009057">
    <property type="entry name" value="Homeodomain-like_sf"/>
</dbReference>
<evidence type="ECO:0000256" key="2">
    <source>
        <dbReference type="ARBA" id="ARBA00023125"/>
    </source>
</evidence>
<dbReference type="Pfam" id="PF12833">
    <property type="entry name" value="HTH_18"/>
    <property type="match status" value="1"/>
</dbReference>
<reference evidence="6" key="1">
    <citation type="submission" date="2018-12" db="EMBL/GenBank/DDBJ databases">
        <authorList>
            <person name="Jadhav K."/>
            <person name="Kushwaha B."/>
            <person name="Jadhav I."/>
        </authorList>
    </citation>
    <scope>NUCLEOTIDE SEQUENCE [LARGE SCALE GENOMIC DNA]</scope>
    <source>
        <strain evidence="6">SBS 10</strain>
    </source>
</reference>
<evidence type="ECO:0000259" key="5">
    <source>
        <dbReference type="PROSITE" id="PS01124"/>
    </source>
</evidence>
<dbReference type="InterPro" id="IPR018060">
    <property type="entry name" value="HTH_AraC"/>
</dbReference>
<dbReference type="SUPFAM" id="SSF46689">
    <property type="entry name" value="Homeodomain-like"/>
    <property type="match status" value="1"/>
</dbReference>